<reference evidence="1" key="2">
    <citation type="journal article" date="2023" name="IMA Fungus">
        <title>Comparative genomic study of the Penicillium genus elucidates a diverse pangenome and 15 lateral gene transfer events.</title>
        <authorList>
            <person name="Petersen C."/>
            <person name="Sorensen T."/>
            <person name="Nielsen M.R."/>
            <person name="Sondergaard T.E."/>
            <person name="Sorensen J.L."/>
            <person name="Fitzpatrick D.A."/>
            <person name="Frisvad J.C."/>
            <person name="Nielsen K.L."/>
        </authorList>
    </citation>
    <scope>NUCLEOTIDE SEQUENCE</scope>
    <source>
        <strain evidence="1">IBT 30761</strain>
    </source>
</reference>
<dbReference type="Proteomes" id="UP001149074">
    <property type="component" value="Unassembled WGS sequence"/>
</dbReference>
<keyword evidence="2" id="KW-1185">Reference proteome</keyword>
<gene>
    <name evidence="1" type="ORF">N7532_002069</name>
</gene>
<dbReference type="RefSeq" id="XP_056479604.1">
    <property type="nucleotide sequence ID" value="XM_056614563.1"/>
</dbReference>
<dbReference type="EMBL" id="JAPQKI010000002">
    <property type="protein sequence ID" value="KAJ5111534.1"/>
    <property type="molecule type" value="Genomic_DNA"/>
</dbReference>
<comment type="caution">
    <text evidence="1">The sequence shown here is derived from an EMBL/GenBank/DDBJ whole genome shotgun (WGS) entry which is preliminary data.</text>
</comment>
<reference evidence="1" key="1">
    <citation type="submission" date="2022-11" db="EMBL/GenBank/DDBJ databases">
        <authorList>
            <person name="Petersen C."/>
        </authorList>
    </citation>
    <scope>NUCLEOTIDE SEQUENCE</scope>
    <source>
        <strain evidence="1">IBT 30761</strain>
    </source>
</reference>
<evidence type="ECO:0000313" key="1">
    <source>
        <dbReference type="EMBL" id="KAJ5111534.1"/>
    </source>
</evidence>
<dbReference type="AlphaFoldDB" id="A0A9W9G3P8"/>
<name>A0A9W9G3P8_9EURO</name>
<dbReference type="GeneID" id="81353542"/>
<evidence type="ECO:0000313" key="2">
    <source>
        <dbReference type="Proteomes" id="UP001149074"/>
    </source>
</evidence>
<accession>A0A9W9G3P8</accession>
<sequence length="72" mass="8082">MAWWCRDPAMGANWDVVLYGVKIAVQGKISAELCSEEDRTAEGSVWFWWTSGPRVAILGRRQPMRAPSTAPM</sequence>
<proteinExistence type="predicted"/>
<organism evidence="1 2">
    <name type="scientific">Penicillium argentinense</name>
    <dbReference type="NCBI Taxonomy" id="1131581"/>
    <lineage>
        <taxon>Eukaryota</taxon>
        <taxon>Fungi</taxon>
        <taxon>Dikarya</taxon>
        <taxon>Ascomycota</taxon>
        <taxon>Pezizomycotina</taxon>
        <taxon>Eurotiomycetes</taxon>
        <taxon>Eurotiomycetidae</taxon>
        <taxon>Eurotiales</taxon>
        <taxon>Aspergillaceae</taxon>
        <taxon>Penicillium</taxon>
    </lineage>
</organism>
<protein>
    <submittedName>
        <fullName evidence="1">Uncharacterized protein</fullName>
    </submittedName>
</protein>